<accession>A0ABW9VLR4</accession>
<evidence type="ECO:0000313" key="1">
    <source>
        <dbReference type="EMBL" id="MYM39429.1"/>
    </source>
</evidence>
<keyword evidence="2" id="KW-1185">Reference proteome</keyword>
<proteinExistence type="predicted"/>
<reference evidence="1 2" key="1">
    <citation type="submission" date="2019-12" db="EMBL/GenBank/DDBJ databases">
        <title>Novel species isolated from a subtropical stream in China.</title>
        <authorList>
            <person name="Lu H."/>
        </authorList>
    </citation>
    <scope>NUCLEOTIDE SEQUENCE [LARGE SCALE GENOMIC DNA]</scope>
    <source>
        <strain evidence="1 2">CY13W</strain>
    </source>
</reference>
<organism evidence="1 2">
    <name type="scientific">Duganella qianjiadongensis</name>
    <dbReference type="NCBI Taxonomy" id="2692176"/>
    <lineage>
        <taxon>Bacteria</taxon>
        <taxon>Pseudomonadati</taxon>
        <taxon>Pseudomonadota</taxon>
        <taxon>Betaproteobacteria</taxon>
        <taxon>Burkholderiales</taxon>
        <taxon>Oxalobacteraceae</taxon>
        <taxon>Telluria group</taxon>
        <taxon>Duganella</taxon>
    </lineage>
</organism>
<dbReference type="Proteomes" id="UP000478090">
    <property type="component" value="Unassembled WGS sequence"/>
</dbReference>
<sequence>MTKLTDDEEYAFDELMQTDPEAVQIFRECCAEMSDEDRERFTRFTERLASLLAGLNPTKDSFICTSSYLS</sequence>
<name>A0ABW9VLR4_9BURK</name>
<gene>
    <name evidence="1" type="ORF">GTP27_08805</name>
</gene>
<dbReference type="EMBL" id="WWCM01000005">
    <property type="protein sequence ID" value="MYM39429.1"/>
    <property type="molecule type" value="Genomic_DNA"/>
</dbReference>
<protein>
    <submittedName>
        <fullName evidence="1">Uncharacterized protein</fullName>
    </submittedName>
</protein>
<evidence type="ECO:0000313" key="2">
    <source>
        <dbReference type="Proteomes" id="UP000478090"/>
    </source>
</evidence>
<comment type="caution">
    <text evidence="1">The sequence shown here is derived from an EMBL/GenBank/DDBJ whole genome shotgun (WGS) entry which is preliminary data.</text>
</comment>
<dbReference type="RefSeq" id="WP_161038816.1">
    <property type="nucleotide sequence ID" value="NZ_WWCM01000005.1"/>
</dbReference>